<sequence length="153" mass="16879">MKSFMISFIFAMVMTLVITLTATPTMEEPHFEVDKDTATDTSDLPLPESLKPSYLRGTSRFLAQKPRVVMTCDKFPRVCGAKSSPGPDCCKKQCVNVMTDRSNCGMCGRKCKYSEMCCQGECVNPSSDKKHCGKCNNKCKKGSACLYGMCSYA</sequence>
<reference evidence="4 5" key="1">
    <citation type="submission" date="2020-04" db="EMBL/GenBank/DDBJ databases">
        <title>Plant Genome Project.</title>
        <authorList>
            <person name="Zhang R.-G."/>
        </authorList>
    </citation>
    <scope>NUCLEOTIDE SEQUENCE [LARGE SCALE GENOMIC DNA]</scope>
    <source>
        <strain evidence="4">YNK0</strain>
        <tissue evidence="4">Leaf</tissue>
    </source>
</reference>
<evidence type="ECO:0000256" key="2">
    <source>
        <dbReference type="ARBA" id="ARBA00022729"/>
    </source>
</evidence>
<evidence type="ECO:0000256" key="1">
    <source>
        <dbReference type="ARBA" id="ARBA00006010"/>
    </source>
</evidence>
<accession>A0A835D5T3</accession>
<dbReference type="OrthoDB" id="5421723at2759"/>
<dbReference type="PANTHER" id="PTHR33227">
    <property type="entry name" value="STIGMA-SPECIFIC STIG1-LIKE PROTEIN 3"/>
    <property type="match status" value="1"/>
</dbReference>
<protein>
    <recommendedName>
        <fullName evidence="6">Stigma-specific STIG1-like protein 1</fullName>
    </recommendedName>
</protein>
<evidence type="ECO:0000313" key="4">
    <source>
        <dbReference type="EMBL" id="KAF8391573.1"/>
    </source>
</evidence>
<dbReference type="OMA" id="DEPLFVH"/>
<dbReference type="Pfam" id="PF04885">
    <property type="entry name" value="Stig1"/>
    <property type="match status" value="1"/>
</dbReference>
<evidence type="ECO:0000256" key="3">
    <source>
        <dbReference type="SAM" id="SignalP"/>
    </source>
</evidence>
<comment type="caution">
    <text evidence="4">The sequence shown here is derived from an EMBL/GenBank/DDBJ whole genome shotgun (WGS) entry which is preliminary data.</text>
</comment>
<dbReference type="AlphaFoldDB" id="A0A835D5T3"/>
<feature type="signal peptide" evidence="3">
    <location>
        <begin position="1"/>
        <end position="19"/>
    </location>
</feature>
<keyword evidence="5" id="KW-1185">Reference proteome</keyword>
<dbReference type="PANTHER" id="PTHR33227:SF28">
    <property type="entry name" value="STIGMA-SPECIFIC STIG1-LIKE PROTEIN 1"/>
    <property type="match status" value="1"/>
</dbReference>
<keyword evidence="2 3" id="KW-0732">Signal</keyword>
<organism evidence="4 5">
    <name type="scientific">Tetracentron sinense</name>
    <name type="common">Spur-leaf</name>
    <dbReference type="NCBI Taxonomy" id="13715"/>
    <lineage>
        <taxon>Eukaryota</taxon>
        <taxon>Viridiplantae</taxon>
        <taxon>Streptophyta</taxon>
        <taxon>Embryophyta</taxon>
        <taxon>Tracheophyta</taxon>
        <taxon>Spermatophyta</taxon>
        <taxon>Magnoliopsida</taxon>
        <taxon>Trochodendrales</taxon>
        <taxon>Trochodendraceae</taxon>
        <taxon>Tetracentron</taxon>
    </lineage>
</organism>
<comment type="similarity">
    <text evidence="1">Belongs to the STIG1 family.</text>
</comment>
<dbReference type="InterPro" id="IPR006969">
    <property type="entry name" value="Stig-like"/>
</dbReference>
<name>A0A835D5T3_TETSI</name>
<evidence type="ECO:0008006" key="6">
    <source>
        <dbReference type="Google" id="ProtNLM"/>
    </source>
</evidence>
<dbReference type="EMBL" id="JABCRI010000017">
    <property type="protein sequence ID" value="KAF8391573.1"/>
    <property type="molecule type" value="Genomic_DNA"/>
</dbReference>
<gene>
    <name evidence="4" type="ORF">HHK36_023879</name>
</gene>
<proteinExistence type="inferred from homology"/>
<dbReference type="Proteomes" id="UP000655225">
    <property type="component" value="Unassembled WGS sequence"/>
</dbReference>
<feature type="chain" id="PRO_5032672010" description="Stigma-specific STIG1-like protein 1" evidence="3">
    <location>
        <begin position="20"/>
        <end position="153"/>
    </location>
</feature>
<evidence type="ECO:0000313" key="5">
    <source>
        <dbReference type="Proteomes" id="UP000655225"/>
    </source>
</evidence>